<reference evidence="2" key="1">
    <citation type="journal article" date="2023" name="Science">
        <title>Genome structures resolve the early diversification of teleost fishes.</title>
        <authorList>
            <person name="Parey E."/>
            <person name="Louis A."/>
            <person name="Montfort J."/>
            <person name="Bouchez O."/>
            <person name="Roques C."/>
            <person name="Iampietro C."/>
            <person name="Lluch J."/>
            <person name="Castinel A."/>
            <person name="Donnadieu C."/>
            <person name="Desvignes T."/>
            <person name="Floi Bucao C."/>
            <person name="Jouanno E."/>
            <person name="Wen M."/>
            <person name="Mejri S."/>
            <person name="Dirks R."/>
            <person name="Jansen H."/>
            <person name="Henkel C."/>
            <person name="Chen W.J."/>
            <person name="Zahm M."/>
            <person name="Cabau C."/>
            <person name="Klopp C."/>
            <person name="Thompson A.W."/>
            <person name="Robinson-Rechavi M."/>
            <person name="Braasch I."/>
            <person name="Lecointre G."/>
            <person name="Bobe J."/>
            <person name="Postlethwait J.H."/>
            <person name="Berthelot C."/>
            <person name="Roest Crollius H."/>
            <person name="Guiguen Y."/>
        </authorList>
    </citation>
    <scope>NUCLEOTIDE SEQUENCE</scope>
    <source>
        <strain evidence="2">NC1722</strain>
    </source>
</reference>
<proteinExistence type="predicted"/>
<name>A0AAD7W6Z5_9TELE</name>
<evidence type="ECO:0000313" key="2">
    <source>
        <dbReference type="EMBL" id="KAJ8385708.1"/>
    </source>
</evidence>
<evidence type="ECO:0000256" key="1">
    <source>
        <dbReference type="SAM" id="MobiDB-lite"/>
    </source>
</evidence>
<evidence type="ECO:0000313" key="3">
    <source>
        <dbReference type="Proteomes" id="UP001221898"/>
    </source>
</evidence>
<gene>
    <name evidence="2" type="ORF">AAFF_G00183080</name>
</gene>
<dbReference type="EMBL" id="JAINUG010000243">
    <property type="protein sequence ID" value="KAJ8385708.1"/>
    <property type="molecule type" value="Genomic_DNA"/>
</dbReference>
<keyword evidence="3" id="KW-1185">Reference proteome</keyword>
<organism evidence="2 3">
    <name type="scientific">Aldrovandia affinis</name>
    <dbReference type="NCBI Taxonomy" id="143900"/>
    <lineage>
        <taxon>Eukaryota</taxon>
        <taxon>Metazoa</taxon>
        <taxon>Chordata</taxon>
        <taxon>Craniata</taxon>
        <taxon>Vertebrata</taxon>
        <taxon>Euteleostomi</taxon>
        <taxon>Actinopterygii</taxon>
        <taxon>Neopterygii</taxon>
        <taxon>Teleostei</taxon>
        <taxon>Notacanthiformes</taxon>
        <taxon>Halosauridae</taxon>
        <taxon>Aldrovandia</taxon>
    </lineage>
</organism>
<sequence length="99" mass="10340">MEDEGLRRAVGVGAGCGHSGPTFPSEGKEQPIGMPERWPGDPPQGADRRAGATQAGESEEIVEENDAAVIGQLIRLHSLVLILQGKVGGGGRFGRSTFM</sequence>
<comment type="caution">
    <text evidence="2">The sequence shown here is derived from an EMBL/GenBank/DDBJ whole genome shotgun (WGS) entry which is preliminary data.</text>
</comment>
<dbReference type="AlphaFoldDB" id="A0AAD7W6Z5"/>
<protein>
    <submittedName>
        <fullName evidence="2">Uncharacterized protein</fullName>
    </submittedName>
</protein>
<feature type="region of interest" description="Disordered" evidence="1">
    <location>
        <begin position="1"/>
        <end position="60"/>
    </location>
</feature>
<accession>A0AAD7W6Z5</accession>
<dbReference type="Proteomes" id="UP001221898">
    <property type="component" value="Unassembled WGS sequence"/>
</dbReference>